<comment type="similarity">
    <text evidence="1">Belongs to the mycobacterial PPE family.</text>
</comment>
<dbReference type="SUPFAM" id="SSF140459">
    <property type="entry name" value="PE/PPE dimer-like"/>
    <property type="match status" value="1"/>
</dbReference>
<dbReference type="AlphaFoldDB" id="A0A1A2SXL1"/>
<dbReference type="InterPro" id="IPR022171">
    <property type="entry name" value="PPE_C"/>
</dbReference>
<name>A0A1A2SXL1_MYCNT</name>
<dbReference type="PANTHER" id="PTHR46766">
    <property type="entry name" value="GLUTAMINE-RICH PROTEIN 2"/>
    <property type="match status" value="1"/>
</dbReference>
<evidence type="ECO:0000259" key="2">
    <source>
        <dbReference type="Pfam" id="PF00823"/>
    </source>
</evidence>
<comment type="caution">
    <text evidence="4">The sequence shown here is derived from an EMBL/GenBank/DDBJ whole genome shotgun (WGS) entry which is preliminary data.</text>
</comment>
<accession>A0A1A2SXL1</accession>
<dbReference type="GO" id="GO:0052572">
    <property type="term" value="P:response to host immune response"/>
    <property type="evidence" value="ECO:0007669"/>
    <property type="project" value="TreeGrafter"/>
</dbReference>
<feature type="domain" description="PPE" evidence="2">
    <location>
        <begin position="2"/>
        <end position="163"/>
    </location>
</feature>
<feature type="domain" description="PPE family C-terminal" evidence="3">
    <location>
        <begin position="266"/>
        <end position="297"/>
    </location>
</feature>
<dbReference type="OrthoDB" id="4753774at2"/>
<dbReference type="RefSeq" id="WP_067912852.1">
    <property type="nucleotide sequence ID" value="NZ_LZJP01000012.1"/>
</dbReference>
<evidence type="ECO:0000313" key="4">
    <source>
        <dbReference type="EMBL" id="OBH68958.1"/>
    </source>
</evidence>
<dbReference type="Gene3D" id="1.20.1260.20">
    <property type="entry name" value="PPE superfamily"/>
    <property type="match status" value="1"/>
</dbReference>
<evidence type="ECO:0008006" key="6">
    <source>
        <dbReference type="Google" id="ProtNLM"/>
    </source>
</evidence>
<evidence type="ECO:0000256" key="1">
    <source>
        <dbReference type="ARBA" id="ARBA00010652"/>
    </source>
</evidence>
<reference evidence="4 5" key="1">
    <citation type="submission" date="2016-06" db="EMBL/GenBank/DDBJ databases">
        <authorList>
            <person name="Kjaerup R.B."/>
            <person name="Dalgaard T.S."/>
            <person name="Juul-Madsen H.R."/>
        </authorList>
    </citation>
    <scope>NUCLEOTIDE SEQUENCE [LARGE SCALE GENOMIC DNA]</scope>
    <source>
        <strain evidence="4 5">E152</strain>
    </source>
</reference>
<protein>
    <recommendedName>
        <fullName evidence="6">PPE family protein</fullName>
    </recommendedName>
</protein>
<gene>
    <name evidence="4" type="ORF">A5683_06145</name>
</gene>
<dbReference type="Proteomes" id="UP000092389">
    <property type="component" value="Unassembled WGS sequence"/>
</dbReference>
<evidence type="ECO:0000259" key="3">
    <source>
        <dbReference type="Pfam" id="PF12484"/>
    </source>
</evidence>
<evidence type="ECO:0000313" key="5">
    <source>
        <dbReference type="Proteomes" id="UP000092389"/>
    </source>
</evidence>
<dbReference type="InterPro" id="IPR000030">
    <property type="entry name" value="PPE_dom"/>
</dbReference>
<dbReference type="EMBL" id="LZJU01000164">
    <property type="protein sequence ID" value="OBH68958.1"/>
    <property type="molecule type" value="Genomic_DNA"/>
</dbReference>
<sequence length="321" mass="33040">MDFATLPPEINSRLMYSGPGPGSMMQAAAAWETLAARLRTAAADYRAVIAQLAAGGEGPAPAALTETAACYVDWLDAVAVRSEHTVTQLKAAAGAHQTAFAATVPPPEVAGNRTRRLSLVSANCLAQRSTEIADVDAEYDTMWCHNADAMHAYAEAASGAVTMAPFPAPPGNPVVKKRNWALQSAPDVISAGCDVMSVIPGALTRLSSSPLTTIDASLSSVTSSLSKLNSVTAPSDFAIGHLNSMNKTAALQSLFPKPATTNGVNAGFGRAAPVGPLSVPHTWAAAAPMMERSQADRAGEPVRLVAVSEPPGSHPADKYGG</sequence>
<proteinExistence type="inferred from homology"/>
<dbReference type="InterPro" id="IPR038332">
    <property type="entry name" value="PPE_sf"/>
</dbReference>
<dbReference type="Pfam" id="PF00823">
    <property type="entry name" value="PPE"/>
    <property type="match status" value="1"/>
</dbReference>
<dbReference type="Pfam" id="PF12484">
    <property type="entry name" value="PPE-SVP"/>
    <property type="match status" value="1"/>
</dbReference>
<dbReference type="PANTHER" id="PTHR46766:SF1">
    <property type="entry name" value="GLUTAMINE-RICH PROTEIN 2"/>
    <property type="match status" value="1"/>
</dbReference>
<organism evidence="4 5">
    <name type="scientific">Mycobacterium mantenii</name>
    <dbReference type="NCBI Taxonomy" id="560555"/>
    <lineage>
        <taxon>Bacteria</taxon>
        <taxon>Bacillati</taxon>
        <taxon>Actinomycetota</taxon>
        <taxon>Actinomycetes</taxon>
        <taxon>Mycobacteriales</taxon>
        <taxon>Mycobacteriaceae</taxon>
        <taxon>Mycobacterium</taxon>
        <taxon>Mycobacterium avium complex (MAC)</taxon>
    </lineage>
</organism>